<dbReference type="Proteomes" id="UP000274556">
    <property type="component" value="Unassembled WGS sequence"/>
</dbReference>
<evidence type="ECO:0000256" key="2">
    <source>
        <dbReference type="ARBA" id="ARBA00010740"/>
    </source>
</evidence>
<comment type="function">
    <text evidence="1">Plays a role in synthesis, processing and/or stability of 23S rRNA.</text>
</comment>
<evidence type="ECO:0000256" key="3">
    <source>
        <dbReference type="ARBA" id="ARBA00015716"/>
    </source>
</evidence>
<sequence length="231" mass="25344">MRHGHFAFAFGDVLDLGETRFRLTLRVYLRYFCALMSGAPLDLIDPWRACRREMAFNGDVLLSAMPRLAAAMDALERAPTEADSANAQTVAADAAHYELLFARDREGRCIVTGRVRATLKMRCQRCLDEVEVPVDAPIALALIRRDEDALELPEDLDPWMVVDERVDPMEFVEDELLLAVPAIPRHPLGACSAGPIEGDDAAASAGVGAAGSDGKRRPFEMLAALKRPPQT</sequence>
<dbReference type="InterPro" id="IPR039255">
    <property type="entry name" value="YceD_bac"/>
</dbReference>
<dbReference type="Pfam" id="PF02620">
    <property type="entry name" value="YceD"/>
    <property type="match status" value="1"/>
</dbReference>
<dbReference type="PANTHER" id="PTHR38099">
    <property type="entry name" value="LARGE RIBOSOMAL RNA SUBUNIT ACCUMULATION PROTEIN YCED"/>
    <property type="match status" value="1"/>
</dbReference>
<dbReference type="OrthoDB" id="9786771at2"/>
<dbReference type="EMBL" id="RBXL01000001">
    <property type="protein sequence ID" value="RKT46719.1"/>
    <property type="molecule type" value="Genomic_DNA"/>
</dbReference>
<keyword evidence="7" id="KW-1185">Reference proteome</keyword>
<comment type="similarity">
    <text evidence="2">Belongs to the DUF177 domain family.</text>
</comment>
<evidence type="ECO:0000313" key="7">
    <source>
        <dbReference type="Proteomes" id="UP000274556"/>
    </source>
</evidence>
<proteinExistence type="inferred from homology"/>
<organism evidence="6 7">
    <name type="scientific">Thiocapsa rosea</name>
    <dbReference type="NCBI Taxonomy" id="69360"/>
    <lineage>
        <taxon>Bacteria</taxon>
        <taxon>Pseudomonadati</taxon>
        <taxon>Pseudomonadota</taxon>
        <taxon>Gammaproteobacteria</taxon>
        <taxon>Chromatiales</taxon>
        <taxon>Chromatiaceae</taxon>
        <taxon>Thiocapsa</taxon>
    </lineage>
</organism>
<protein>
    <recommendedName>
        <fullName evidence="3">Large ribosomal RNA subunit accumulation protein YceD</fullName>
    </recommendedName>
    <alternativeName>
        <fullName evidence="5">23S rRNA accumulation protein YceD</fullName>
    </alternativeName>
</protein>
<dbReference type="AlphaFoldDB" id="A0A495VBK4"/>
<evidence type="ECO:0000256" key="1">
    <source>
        <dbReference type="ARBA" id="ARBA00002868"/>
    </source>
</evidence>
<keyword evidence="4" id="KW-0690">Ribosome biogenesis</keyword>
<comment type="caution">
    <text evidence="6">The sequence shown here is derived from an EMBL/GenBank/DDBJ whole genome shotgun (WGS) entry which is preliminary data.</text>
</comment>
<evidence type="ECO:0000256" key="4">
    <source>
        <dbReference type="ARBA" id="ARBA00022517"/>
    </source>
</evidence>
<name>A0A495VBK4_9GAMM</name>
<dbReference type="InterPro" id="IPR003772">
    <property type="entry name" value="YceD"/>
</dbReference>
<evidence type="ECO:0000313" key="6">
    <source>
        <dbReference type="EMBL" id="RKT46719.1"/>
    </source>
</evidence>
<gene>
    <name evidence="6" type="ORF">BDD21_4252</name>
</gene>
<dbReference type="GO" id="GO:0005829">
    <property type="term" value="C:cytosol"/>
    <property type="evidence" value="ECO:0007669"/>
    <property type="project" value="TreeGrafter"/>
</dbReference>
<dbReference type="GO" id="GO:0042254">
    <property type="term" value="P:ribosome biogenesis"/>
    <property type="evidence" value="ECO:0007669"/>
    <property type="project" value="UniProtKB-KW"/>
</dbReference>
<accession>A0A495VBK4</accession>
<reference evidence="6 7" key="1">
    <citation type="submission" date="2018-10" db="EMBL/GenBank/DDBJ databases">
        <title>Genomic Encyclopedia of Archaeal and Bacterial Type Strains, Phase II (KMG-II): from individual species to whole genera.</title>
        <authorList>
            <person name="Goeker M."/>
        </authorList>
    </citation>
    <scope>NUCLEOTIDE SEQUENCE [LARGE SCALE GENOMIC DNA]</scope>
    <source>
        <strain evidence="6 7">DSM 235</strain>
    </source>
</reference>
<evidence type="ECO:0000256" key="5">
    <source>
        <dbReference type="ARBA" id="ARBA00031841"/>
    </source>
</evidence>
<dbReference type="PANTHER" id="PTHR38099:SF1">
    <property type="entry name" value="LARGE RIBOSOMAL RNA SUBUNIT ACCUMULATION PROTEIN YCED"/>
    <property type="match status" value="1"/>
</dbReference>